<name>A0A6J4MRE1_9BACT</name>
<dbReference type="AlphaFoldDB" id="A0A6J4MRE1"/>
<gene>
    <name evidence="2" type="ORF">AVDCRST_MAG68-5039</name>
</gene>
<feature type="region of interest" description="Disordered" evidence="1">
    <location>
        <begin position="1"/>
        <end position="56"/>
    </location>
</feature>
<proteinExistence type="predicted"/>
<protein>
    <submittedName>
        <fullName evidence="2">Uncharacterized protein</fullName>
    </submittedName>
</protein>
<evidence type="ECO:0000313" key="2">
    <source>
        <dbReference type="EMBL" id="CAA9364432.1"/>
    </source>
</evidence>
<reference evidence="2" key="1">
    <citation type="submission" date="2020-02" db="EMBL/GenBank/DDBJ databases">
        <authorList>
            <person name="Meier V. D."/>
        </authorList>
    </citation>
    <scope>NUCLEOTIDE SEQUENCE</scope>
    <source>
        <strain evidence="2">AVDCRST_MAG68</strain>
    </source>
</reference>
<feature type="non-terminal residue" evidence="2">
    <location>
        <position position="1"/>
    </location>
</feature>
<accession>A0A6J4MRE1</accession>
<evidence type="ECO:0000256" key="1">
    <source>
        <dbReference type="SAM" id="MobiDB-lite"/>
    </source>
</evidence>
<dbReference type="EMBL" id="CADCTW010000217">
    <property type="protein sequence ID" value="CAA9364432.1"/>
    <property type="molecule type" value="Genomic_DNA"/>
</dbReference>
<feature type="non-terminal residue" evidence="2">
    <location>
        <position position="72"/>
    </location>
</feature>
<feature type="compositionally biased region" description="Basic residues" evidence="1">
    <location>
        <begin position="20"/>
        <end position="55"/>
    </location>
</feature>
<organism evidence="2">
    <name type="scientific">uncultured Gemmatimonadota bacterium</name>
    <dbReference type="NCBI Taxonomy" id="203437"/>
    <lineage>
        <taxon>Bacteria</taxon>
        <taxon>Pseudomonadati</taxon>
        <taxon>Gemmatimonadota</taxon>
        <taxon>environmental samples</taxon>
    </lineage>
</organism>
<sequence length="72" mass="8701">GRQVRAGEAPLPAGQPVHRTYPRRGQRPRLRPRLQRRRQARRRRRPPDRHRRQQRTRCVVVDYCSRQAEGEV</sequence>